<proteinExistence type="predicted"/>
<comment type="caution">
    <text evidence="1">The sequence shown here is derived from an EMBL/GenBank/DDBJ whole genome shotgun (WGS) entry which is preliminary data.</text>
</comment>
<dbReference type="EMBL" id="FOLW01000002">
    <property type="protein sequence ID" value="SFC48776.1"/>
    <property type="molecule type" value="Genomic_DNA"/>
</dbReference>
<sequence>MSSPSLSSMLTHKIFVSGHHHNRGWLETPDGRHVQPSASKVKFISDLDKPWIAGIKPARRWWAKLMGIFA</sequence>
<accession>A0AAJ4W9G5</accession>
<dbReference type="AlphaFoldDB" id="A0AAJ4W9G5"/>
<protein>
    <submittedName>
        <fullName evidence="1">Uncharacterized protein</fullName>
    </submittedName>
</protein>
<dbReference type="Proteomes" id="UP000226420">
    <property type="component" value="Unassembled WGS sequence"/>
</dbReference>
<organism evidence="1 2">
    <name type="scientific">Pragia fontium DSM 5563 = ATCC 49100</name>
    <dbReference type="NCBI Taxonomy" id="1122977"/>
    <lineage>
        <taxon>Bacteria</taxon>
        <taxon>Pseudomonadati</taxon>
        <taxon>Pseudomonadota</taxon>
        <taxon>Gammaproteobacteria</taxon>
        <taxon>Enterobacterales</taxon>
        <taxon>Budviciaceae</taxon>
        <taxon>Pragia</taxon>
    </lineage>
</organism>
<dbReference type="Pfam" id="PF10893">
    <property type="entry name" value="Phage_186_Fil"/>
    <property type="match status" value="1"/>
</dbReference>
<evidence type="ECO:0000313" key="1">
    <source>
        <dbReference type="EMBL" id="SFC48776.1"/>
    </source>
</evidence>
<dbReference type="InterPro" id="IPR021221">
    <property type="entry name" value="Fil"/>
</dbReference>
<evidence type="ECO:0000313" key="2">
    <source>
        <dbReference type="Proteomes" id="UP000226420"/>
    </source>
</evidence>
<dbReference type="RefSeq" id="WP_074821348.1">
    <property type="nucleotide sequence ID" value="NZ_FOLW01000002.1"/>
</dbReference>
<gene>
    <name evidence="1" type="ORF">SAMN02745723_102488</name>
</gene>
<reference evidence="1 2" key="1">
    <citation type="submission" date="2016-10" db="EMBL/GenBank/DDBJ databases">
        <authorList>
            <person name="Varghese N."/>
            <person name="Submissions S."/>
        </authorList>
    </citation>
    <scope>NUCLEOTIDE SEQUENCE [LARGE SCALE GENOMIC DNA]</scope>
    <source>
        <strain evidence="1 2">DSM 5563</strain>
    </source>
</reference>
<name>A0AAJ4W9G5_9GAMM</name>